<keyword evidence="6 10" id="KW-0812">Transmembrane</keyword>
<evidence type="ECO:0000259" key="11">
    <source>
        <dbReference type="Pfam" id="PF02397"/>
    </source>
</evidence>
<evidence type="ECO:0000256" key="2">
    <source>
        <dbReference type="ARBA" id="ARBA00004236"/>
    </source>
</evidence>
<evidence type="ECO:0000256" key="8">
    <source>
        <dbReference type="ARBA" id="ARBA00023136"/>
    </source>
</evidence>
<dbReference type="OrthoDB" id="9808602at2"/>
<dbReference type="GO" id="GO:0016780">
    <property type="term" value="F:phosphotransferase activity, for other substituted phosphate groups"/>
    <property type="evidence" value="ECO:0007669"/>
    <property type="project" value="TreeGrafter"/>
</dbReference>
<dbReference type="PANTHER" id="PTHR30576:SF4">
    <property type="entry name" value="UNDECAPRENYL-PHOSPHATE GALACTOSE PHOSPHOTRANSFERASE"/>
    <property type="match status" value="1"/>
</dbReference>
<evidence type="ECO:0000256" key="7">
    <source>
        <dbReference type="ARBA" id="ARBA00022989"/>
    </source>
</evidence>
<dbReference type="InterPro" id="IPR017475">
    <property type="entry name" value="EPS_sugar_tfrase"/>
</dbReference>
<keyword evidence="9" id="KW-0175">Coiled coil</keyword>
<reference evidence="12 13" key="1">
    <citation type="submission" date="2017-02" db="EMBL/GenBank/DDBJ databases">
        <authorList>
            <person name="Peterson S.W."/>
        </authorList>
    </citation>
    <scope>NUCLEOTIDE SEQUENCE [LARGE SCALE GENOMIC DNA]</scope>
    <source>
        <strain evidence="12 13">ATCC 700028</strain>
    </source>
</reference>
<comment type="subcellular location">
    <subcellularLocation>
        <location evidence="2">Cell membrane</location>
    </subcellularLocation>
    <subcellularLocation>
        <location evidence="1">Membrane</location>
        <topology evidence="1">Multi-pass membrane protein</topology>
    </subcellularLocation>
</comment>
<dbReference type="Pfam" id="PF02397">
    <property type="entry name" value="Bac_transf"/>
    <property type="match status" value="1"/>
</dbReference>
<keyword evidence="8 10" id="KW-0472">Membrane</keyword>
<dbReference type="PANTHER" id="PTHR30576">
    <property type="entry name" value="COLANIC BIOSYNTHESIS UDP-GLUCOSE LIPID CARRIER TRANSFERASE"/>
    <property type="match status" value="1"/>
</dbReference>
<evidence type="ECO:0000256" key="6">
    <source>
        <dbReference type="ARBA" id="ARBA00022692"/>
    </source>
</evidence>
<dbReference type="NCBIfam" id="TIGR03025">
    <property type="entry name" value="EPS_sugtrans"/>
    <property type="match status" value="1"/>
</dbReference>
<comment type="similarity">
    <text evidence="3">Belongs to the bacterial sugar transferase family.</text>
</comment>
<gene>
    <name evidence="12" type="ORF">SAMN02745174_00986</name>
</gene>
<dbReference type="AlphaFoldDB" id="A0A1T4LVN5"/>
<organism evidence="12 13">
    <name type="scientific">Cetobacterium ceti</name>
    <dbReference type="NCBI Taxonomy" id="180163"/>
    <lineage>
        <taxon>Bacteria</taxon>
        <taxon>Fusobacteriati</taxon>
        <taxon>Fusobacteriota</taxon>
        <taxon>Fusobacteriia</taxon>
        <taxon>Fusobacteriales</taxon>
        <taxon>Fusobacteriaceae</taxon>
        <taxon>Cetobacterium</taxon>
    </lineage>
</organism>
<accession>A0A1T4LVN5</accession>
<name>A0A1T4LVN5_9FUSO</name>
<evidence type="ECO:0000256" key="5">
    <source>
        <dbReference type="ARBA" id="ARBA00022679"/>
    </source>
</evidence>
<feature type="domain" description="Bacterial sugar transferase" evidence="11">
    <location>
        <begin position="254"/>
        <end position="447"/>
    </location>
</feature>
<evidence type="ECO:0000313" key="13">
    <source>
        <dbReference type="Proteomes" id="UP000191153"/>
    </source>
</evidence>
<keyword evidence="5 12" id="KW-0808">Transferase</keyword>
<dbReference type="STRING" id="180163.SAMN02745174_00986"/>
<evidence type="ECO:0000256" key="9">
    <source>
        <dbReference type="SAM" id="Coils"/>
    </source>
</evidence>
<protein>
    <submittedName>
        <fullName evidence="12">Undecaprenyl-phosphate galactose phosphotransferase</fullName>
    </submittedName>
</protein>
<dbReference type="RefSeq" id="WP_078693501.1">
    <property type="nucleotide sequence ID" value="NZ_FUWX01000007.1"/>
</dbReference>
<dbReference type="Pfam" id="PF13727">
    <property type="entry name" value="CoA_binding_3"/>
    <property type="match status" value="1"/>
</dbReference>
<feature type="transmembrane region" description="Helical" evidence="10">
    <location>
        <begin position="7"/>
        <end position="28"/>
    </location>
</feature>
<dbReference type="GO" id="GO:0005886">
    <property type="term" value="C:plasma membrane"/>
    <property type="evidence" value="ECO:0007669"/>
    <property type="project" value="UniProtKB-SubCell"/>
</dbReference>
<dbReference type="InterPro" id="IPR003362">
    <property type="entry name" value="Bact_transf"/>
</dbReference>
<feature type="coiled-coil region" evidence="9">
    <location>
        <begin position="312"/>
        <end position="342"/>
    </location>
</feature>
<dbReference type="EMBL" id="FUWX01000007">
    <property type="protein sequence ID" value="SJZ58783.1"/>
    <property type="molecule type" value="Genomic_DNA"/>
</dbReference>
<keyword evidence="4" id="KW-1003">Cell membrane</keyword>
<evidence type="ECO:0000256" key="3">
    <source>
        <dbReference type="ARBA" id="ARBA00006464"/>
    </source>
</evidence>
<proteinExistence type="inferred from homology"/>
<dbReference type="Proteomes" id="UP000191153">
    <property type="component" value="Unassembled WGS sequence"/>
</dbReference>
<keyword evidence="7 10" id="KW-1133">Transmembrane helix</keyword>
<feature type="transmembrane region" description="Helical" evidence="10">
    <location>
        <begin position="259"/>
        <end position="278"/>
    </location>
</feature>
<keyword evidence="13" id="KW-1185">Reference proteome</keyword>
<evidence type="ECO:0000256" key="4">
    <source>
        <dbReference type="ARBA" id="ARBA00022475"/>
    </source>
</evidence>
<dbReference type="Gene3D" id="3.40.50.720">
    <property type="entry name" value="NAD(P)-binding Rossmann-like Domain"/>
    <property type="match status" value="1"/>
</dbReference>
<feature type="transmembrane region" description="Helical" evidence="10">
    <location>
        <begin position="71"/>
        <end position="87"/>
    </location>
</feature>
<sequence>MKHEYKRYVMGLLMVMFQYVIFRVYGFFFNMSVEMENISFLIYIFLFLKEDIYSFKTCLIWEELRRETKCYLEFMVIIGVISHYIYGIENIGIYMGLGTIVYFYSIFLGITIRMIFHNYMKTNVVIVGVGDTAKKVSDIMSYNLYPMYNLLGFIDINKEENKKIESERILGDREELVKLADKEMIHEVLVAIPELSDLDINMFLENIYSKVKKIKMIPKINNSFTVSLETEDYENMLMLTNKNLNSSLKRAIVKRIEDVIFGVLGCLLLIPLSVVIYFKTDKKERAKGIFFTQDRVGKNGKKIKIYKYRSMVTGADDILKKLLNENEELKEEYRKNKKLKNDPRITKIGEFLRKTSLDEFPQFVNVLRGEMSFVGPRPYLFDEIEDMGKSYEKIIERKPGITGMWQTHGRSDTDFEERLLLDEYYYRNWSLWLDIVIIIKTVLNVVKKRGAY</sequence>
<feature type="transmembrane region" description="Helical" evidence="10">
    <location>
        <begin position="40"/>
        <end position="59"/>
    </location>
</feature>
<feature type="transmembrane region" description="Helical" evidence="10">
    <location>
        <begin position="93"/>
        <end position="116"/>
    </location>
</feature>
<evidence type="ECO:0000256" key="10">
    <source>
        <dbReference type="SAM" id="Phobius"/>
    </source>
</evidence>
<evidence type="ECO:0000313" key="12">
    <source>
        <dbReference type="EMBL" id="SJZ58783.1"/>
    </source>
</evidence>
<evidence type="ECO:0000256" key="1">
    <source>
        <dbReference type="ARBA" id="ARBA00004141"/>
    </source>
</evidence>